<name>A0A831RQI7_9GAMM</name>
<organism evidence="1">
    <name type="scientific">Sedimenticola thiotaurini</name>
    <dbReference type="NCBI Taxonomy" id="1543721"/>
    <lineage>
        <taxon>Bacteria</taxon>
        <taxon>Pseudomonadati</taxon>
        <taxon>Pseudomonadota</taxon>
        <taxon>Gammaproteobacteria</taxon>
        <taxon>Chromatiales</taxon>
        <taxon>Sedimenticolaceae</taxon>
        <taxon>Sedimenticola</taxon>
    </lineage>
</organism>
<protein>
    <submittedName>
        <fullName evidence="1">Uncharacterized protein</fullName>
    </submittedName>
</protein>
<sequence>MSRTTNKSLLVLLSLVMALLPLRYALGGLATAAVSGDGDTAVSQVRQAMPGCVDIVMMSAGLDQPCPGHQQGADTGKQCCGDHCGGSAQLFPTVGVSLHIPSSSPQFTEYAPRIADFFPSPEQRPPLLRI</sequence>
<dbReference type="EMBL" id="DRKP01000188">
    <property type="protein sequence ID" value="HEB97696.1"/>
    <property type="molecule type" value="Genomic_DNA"/>
</dbReference>
<accession>A0A831RQI7</accession>
<proteinExistence type="predicted"/>
<reference evidence="1" key="1">
    <citation type="journal article" date="2020" name="mSystems">
        <title>Genome- and Community-Level Interaction Insights into Carbon Utilization and Element Cycling Functions of Hydrothermarchaeota in Hydrothermal Sediment.</title>
        <authorList>
            <person name="Zhou Z."/>
            <person name="Liu Y."/>
            <person name="Xu W."/>
            <person name="Pan J."/>
            <person name="Luo Z.H."/>
            <person name="Li M."/>
        </authorList>
    </citation>
    <scope>NUCLEOTIDE SEQUENCE [LARGE SCALE GENOMIC DNA]</scope>
    <source>
        <strain evidence="1">HyVt-443</strain>
    </source>
</reference>
<dbReference type="AlphaFoldDB" id="A0A831RQI7"/>
<gene>
    <name evidence="1" type="ORF">ENI96_14835</name>
</gene>
<dbReference type="Proteomes" id="UP000886251">
    <property type="component" value="Unassembled WGS sequence"/>
</dbReference>
<comment type="caution">
    <text evidence="1">The sequence shown here is derived from an EMBL/GenBank/DDBJ whole genome shotgun (WGS) entry which is preliminary data.</text>
</comment>
<evidence type="ECO:0000313" key="1">
    <source>
        <dbReference type="EMBL" id="HEB97696.1"/>
    </source>
</evidence>